<keyword evidence="4" id="KW-0548">Nucleotidyltransferase</keyword>
<evidence type="ECO:0000259" key="16">
    <source>
        <dbReference type="PROSITE" id="PS52020"/>
    </source>
</evidence>
<dbReference type="InterPro" id="IPR049912">
    <property type="entry name" value="CRESS_DNA_REP"/>
</dbReference>
<dbReference type="GO" id="GO:0016779">
    <property type="term" value="F:nucleotidyltransferase activity"/>
    <property type="evidence" value="ECO:0007669"/>
    <property type="project" value="UniProtKB-KW"/>
</dbReference>
<comment type="caution">
    <text evidence="17">The sequence shown here is derived from an EMBL/GenBank/DDBJ whole genome shotgun (WGS) entry which is preliminary data.</text>
</comment>
<evidence type="ECO:0000256" key="1">
    <source>
        <dbReference type="ARBA" id="ARBA00001936"/>
    </source>
</evidence>
<keyword evidence="6" id="KW-0540">Nuclease</keyword>
<dbReference type="GO" id="GO:0006260">
    <property type="term" value="P:DNA replication"/>
    <property type="evidence" value="ECO:0007669"/>
    <property type="project" value="UniProtKB-KW"/>
</dbReference>
<keyword evidence="3" id="KW-0808">Transferase</keyword>
<dbReference type="SUPFAM" id="SSF52540">
    <property type="entry name" value="P-loop containing nucleoside triphosphate hydrolases"/>
    <property type="match status" value="1"/>
</dbReference>
<dbReference type="GO" id="GO:0003677">
    <property type="term" value="F:DNA binding"/>
    <property type="evidence" value="ECO:0007669"/>
    <property type="project" value="UniProtKB-KW"/>
</dbReference>
<dbReference type="Pfam" id="PF02407">
    <property type="entry name" value="Viral_Rep"/>
    <property type="match status" value="1"/>
</dbReference>
<keyword evidence="12" id="KW-0238">DNA-binding</keyword>
<dbReference type="InterPro" id="IPR027417">
    <property type="entry name" value="P-loop_NTPase"/>
</dbReference>
<accession>A0A1I5IUY3</accession>
<evidence type="ECO:0000256" key="11">
    <source>
        <dbReference type="ARBA" id="ARBA00023124"/>
    </source>
</evidence>
<evidence type="ECO:0000256" key="6">
    <source>
        <dbReference type="ARBA" id="ARBA00022722"/>
    </source>
</evidence>
<evidence type="ECO:0000256" key="12">
    <source>
        <dbReference type="ARBA" id="ARBA00023125"/>
    </source>
</evidence>
<evidence type="ECO:0000256" key="15">
    <source>
        <dbReference type="ARBA" id="ARBA00032243"/>
    </source>
</evidence>
<evidence type="ECO:0000313" key="17">
    <source>
        <dbReference type="EMBL" id="NZA37780.1"/>
    </source>
</evidence>
<dbReference type="EMBL" id="JACCKS010000006">
    <property type="protein sequence ID" value="NZA37780.1"/>
    <property type="molecule type" value="Genomic_DNA"/>
</dbReference>
<dbReference type="GO" id="GO:0003723">
    <property type="term" value="F:RNA binding"/>
    <property type="evidence" value="ECO:0007669"/>
    <property type="project" value="InterPro"/>
</dbReference>
<keyword evidence="8" id="KW-0547">Nucleotide-binding</keyword>
<dbReference type="Gene3D" id="3.40.50.300">
    <property type="entry name" value="P-loop containing nucleotide triphosphate hydrolases"/>
    <property type="match status" value="1"/>
</dbReference>
<reference evidence="17 18" key="1">
    <citation type="submission" date="2020-07" db="EMBL/GenBank/DDBJ databases">
        <title>Organ Donor 1.</title>
        <authorList>
            <person name="Marsh A.J."/>
            <person name="Azcarate-Peril M.A."/>
        </authorList>
    </citation>
    <scope>NUCLEOTIDE SEQUENCE [LARGE SCALE GENOMIC DNA]</scope>
    <source>
        <strain evidence="17 18">AMC0717</strain>
    </source>
</reference>
<evidence type="ECO:0000256" key="9">
    <source>
        <dbReference type="ARBA" id="ARBA00022759"/>
    </source>
</evidence>
<protein>
    <recommendedName>
        <fullName evidence="14">ATP-dependent helicase Rep</fullName>
    </recommendedName>
    <alternativeName>
        <fullName evidence="15">RepP</fullName>
    </alternativeName>
</protein>
<proteinExistence type="inferred from homology"/>
<evidence type="ECO:0000256" key="8">
    <source>
        <dbReference type="ARBA" id="ARBA00022741"/>
    </source>
</evidence>
<feature type="domain" description="CRESS-DNA virus Rep endonuclease" evidence="16">
    <location>
        <begin position="3"/>
        <end position="117"/>
    </location>
</feature>
<dbReference type="Pfam" id="PF00910">
    <property type="entry name" value="RNA_helicase"/>
    <property type="match status" value="1"/>
</dbReference>
<keyword evidence="7" id="KW-0479">Metal-binding</keyword>
<dbReference type="GO" id="GO:0000166">
    <property type="term" value="F:nucleotide binding"/>
    <property type="evidence" value="ECO:0007669"/>
    <property type="project" value="UniProtKB-KW"/>
</dbReference>
<evidence type="ECO:0000256" key="7">
    <source>
        <dbReference type="ARBA" id="ARBA00022723"/>
    </source>
</evidence>
<dbReference type="RefSeq" id="WP_090412295.1">
    <property type="nucleotide sequence ID" value="NZ_CAJKZB010000026.1"/>
</dbReference>
<dbReference type="GO" id="GO:0003724">
    <property type="term" value="F:RNA helicase activity"/>
    <property type="evidence" value="ECO:0007669"/>
    <property type="project" value="InterPro"/>
</dbReference>
<dbReference type="PROSITE" id="PS52020">
    <property type="entry name" value="CRESS_DNA_REP"/>
    <property type="match status" value="1"/>
</dbReference>
<evidence type="ECO:0000256" key="13">
    <source>
        <dbReference type="ARBA" id="ARBA00023268"/>
    </source>
</evidence>
<evidence type="ECO:0000256" key="10">
    <source>
        <dbReference type="ARBA" id="ARBA00022801"/>
    </source>
</evidence>
<dbReference type="GO" id="GO:0004519">
    <property type="term" value="F:endonuclease activity"/>
    <property type="evidence" value="ECO:0007669"/>
    <property type="project" value="UniProtKB-KW"/>
</dbReference>
<comment type="cofactor">
    <cofactor evidence="1">
        <name>Mn(2+)</name>
        <dbReference type="ChEBI" id="CHEBI:29035"/>
    </cofactor>
</comment>
<evidence type="ECO:0000256" key="3">
    <source>
        <dbReference type="ARBA" id="ARBA00022679"/>
    </source>
</evidence>
<comment type="similarity">
    <text evidence="2">Belongs to the nanoviruses/circoviruses replication-associated protein family.</text>
</comment>
<sequence length="316" mass="37973">MKDTRSRKWQITINNPKEKGFDHERIKEQLGTFKSCVYWCLSDEIGETGTYHTHVFMACSDAVRFSTIKKKFERAHFEMAKGTSKENRDYIFKEGKWEKDKKKETNLPETHEEFGDMPVERQGQRNDLIDLYDMIKQGLSNFDIIEENPAYMMHIDKIERARQIVKEEKFKNVLRDLEVTYIWGETGTGKTRSVMDQYGYENVYRITDYNHPFDSYKGQDVVIFEEFRSSLKIQEMLNYLDRYPLELPCRYLNKIACYTKVYIISNIPLTCQYDYIQQQYPETWEAFCRRIYNIQHFTRENPVEDEKLEGFEQLSF</sequence>
<keyword evidence="9" id="KW-0255">Endonuclease</keyword>
<organism evidence="17 18">
    <name type="scientific">Eubacterium callanderi</name>
    <dbReference type="NCBI Taxonomy" id="53442"/>
    <lineage>
        <taxon>Bacteria</taxon>
        <taxon>Bacillati</taxon>
        <taxon>Bacillota</taxon>
        <taxon>Clostridia</taxon>
        <taxon>Eubacteriales</taxon>
        <taxon>Eubacteriaceae</taxon>
        <taxon>Eubacterium</taxon>
    </lineage>
</organism>
<dbReference type="Proteomes" id="UP000586254">
    <property type="component" value="Unassembled WGS sequence"/>
</dbReference>
<keyword evidence="13" id="KW-0511">Multifunctional enzyme</keyword>
<name>A0A1I5IUY3_9FIRM</name>
<keyword evidence="5" id="KW-0235">DNA replication</keyword>
<gene>
    <name evidence="17" type="ORF">H0N91_06410</name>
</gene>
<evidence type="ECO:0000256" key="5">
    <source>
        <dbReference type="ARBA" id="ARBA00022705"/>
    </source>
</evidence>
<dbReference type="AlphaFoldDB" id="A0A1I5IUY3"/>
<dbReference type="GO" id="GO:0046872">
    <property type="term" value="F:metal ion binding"/>
    <property type="evidence" value="ECO:0007669"/>
    <property type="project" value="UniProtKB-KW"/>
</dbReference>
<evidence type="ECO:0000256" key="2">
    <source>
        <dbReference type="ARBA" id="ARBA00008545"/>
    </source>
</evidence>
<evidence type="ECO:0000313" key="18">
    <source>
        <dbReference type="Proteomes" id="UP000586254"/>
    </source>
</evidence>
<dbReference type="Gene3D" id="3.40.1310.20">
    <property type="match status" value="1"/>
</dbReference>
<dbReference type="GO" id="GO:0016787">
    <property type="term" value="F:hydrolase activity"/>
    <property type="evidence" value="ECO:0007669"/>
    <property type="project" value="UniProtKB-KW"/>
</dbReference>
<keyword evidence="10" id="KW-0378">Hydrolase</keyword>
<keyword evidence="11" id="KW-0190">Covalent protein-DNA linkage</keyword>
<evidence type="ECO:0000256" key="14">
    <source>
        <dbReference type="ARBA" id="ARBA00030754"/>
    </source>
</evidence>
<evidence type="ECO:0000256" key="4">
    <source>
        <dbReference type="ARBA" id="ARBA00022695"/>
    </source>
</evidence>
<dbReference type="InterPro" id="IPR000605">
    <property type="entry name" value="Helicase_SF3_ssDNA/RNA_vir"/>
</dbReference>